<accession>A0A7K1FNU8</accession>
<keyword evidence="3 5" id="KW-0460">Magnesium</keyword>
<dbReference type="AlphaFoldDB" id="A0A7K1FNU8"/>
<feature type="domain" description="HpcH/HpaI aldolase/citrate lyase" evidence="6">
    <location>
        <begin position="11"/>
        <end position="227"/>
    </location>
</feature>
<evidence type="ECO:0000313" key="7">
    <source>
        <dbReference type="EMBL" id="MTD15760.1"/>
    </source>
</evidence>
<feature type="binding site" evidence="4">
    <location>
        <position position="132"/>
    </location>
    <ligand>
        <name>substrate</name>
    </ligand>
</feature>
<evidence type="ECO:0000259" key="6">
    <source>
        <dbReference type="Pfam" id="PF03328"/>
    </source>
</evidence>
<keyword evidence="8" id="KW-1185">Reference proteome</keyword>
<dbReference type="PANTHER" id="PTHR32308:SF0">
    <property type="entry name" value="HPCH_HPAI ALDOLASE_CITRATE LYASE DOMAIN-CONTAINING PROTEIN"/>
    <property type="match status" value="1"/>
</dbReference>
<dbReference type="EMBL" id="WLYK01000007">
    <property type="protein sequence ID" value="MTD15760.1"/>
    <property type="molecule type" value="Genomic_DNA"/>
</dbReference>
<organism evidence="7 8">
    <name type="scientific">Nakamurella alba</name>
    <dbReference type="NCBI Taxonomy" id="2665158"/>
    <lineage>
        <taxon>Bacteria</taxon>
        <taxon>Bacillati</taxon>
        <taxon>Actinomycetota</taxon>
        <taxon>Actinomycetes</taxon>
        <taxon>Nakamurellales</taxon>
        <taxon>Nakamurellaceae</taxon>
        <taxon>Nakamurella</taxon>
    </lineage>
</organism>
<dbReference type="PANTHER" id="PTHR32308">
    <property type="entry name" value="LYASE BETA SUBUNIT, PUTATIVE (AFU_ORTHOLOGUE AFUA_4G13030)-RELATED"/>
    <property type="match status" value="1"/>
</dbReference>
<keyword evidence="7" id="KW-0456">Lyase</keyword>
<dbReference type="InterPro" id="IPR011206">
    <property type="entry name" value="Citrate_lyase_beta/mcl1/mcl2"/>
</dbReference>
<dbReference type="InterPro" id="IPR005000">
    <property type="entry name" value="Aldolase/citrate-lyase_domain"/>
</dbReference>
<evidence type="ECO:0000313" key="8">
    <source>
        <dbReference type="Proteomes" id="UP000460221"/>
    </source>
</evidence>
<dbReference type="PIRSF" id="PIRSF015582">
    <property type="entry name" value="Cit_lyase_B"/>
    <property type="match status" value="1"/>
</dbReference>
<dbReference type="Gene3D" id="3.20.20.60">
    <property type="entry name" value="Phosphoenolpyruvate-binding domains"/>
    <property type="match status" value="1"/>
</dbReference>
<evidence type="ECO:0000256" key="4">
    <source>
        <dbReference type="PIRSR" id="PIRSR015582-1"/>
    </source>
</evidence>
<comment type="caution">
    <text evidence="7">The sequence shown here is derived from an EMBL/GenBank/DDBJ whole genome shotgun (WGS) entry which is preliminary data.</text>
</comment>
<dbReference type="InterPro" id="IPR015813">
    <property type="entry name" value="Pyrv/PenolPyrv_kinase-like_dom"/>
</dbReference>
<proteinExistence type="predicted"/>
<comment type="cofactor">
    <cofactor evidence="1">
        <name>Mg(2+)</name>
        <dbReference type="ChEBI" id="CHEBI:18420"/>
    </cofactor>
</comment>
<feature type="binding site" evidence="5">
    <location>
        <position position="158"/>
    </location>
    <ligand>
        <name>Mg(2+)</name>
        <dbReference type="ChEBI" id="CHEBI:18420"/>
    </ligand>
</feature>
<dbReference type="GO" id="GO:0000287">
    <property type="term" value="F:magnesium ion binding"/>
    <property type="evidence" value="ECO:0007669"/>
    <property type="project" value="TreeGrafter"/>
</dbReference>
<reference evidence="7 8" key="1">
    <citation type="submission" date="2019-11" db="EMBL/GenBank/DDBJ databases">
        <authorList>
            <person name="Jiang L.-Q."/>
        </authorList>
    </citation>
    <scope>NUCLEOTIDE SEQUENCE [LARGE SCALE GENOMIC DNA]</scope>
    <source>
        <strain evidence="7 8">YIM 132087</strain>
    </source>
</reference>
<keyword evidence="2 5" id="KW-0479">Metal-binding</keyword>
<feature type="binding site" evidence="5">
    <location>
        <position position="132"/>
    </location>
    <ligand>
        <name>Mg(2+)</name>
        <dbReference type="ChEBI" id="CHEBI:18420"/>
    </ligand>
</feature>
<feature type="binding site" evidence="4">
    <location>
        <position position="72"/>
    </location>
    <ligand>
        <name>substrate</name>
    </ligand>
</feature>
<evidence type="ECO:0000256" key="2">
    <source>
        <dbReference type="ARBA" id="ARBA00022723"/>
    </source>
</evidence>
<evidence type="ECO:0000256" key="3">
    <source>
        <dbReference type="ARBA" id="ARBA00022842"/>
    </source>
</evidence>
<dbReference type="SUPFAM" id="SSF51621">
    <property type="entry name" value="Phosphoenolpyruvate/pyruvate domain"/>
    <property type="match status" value="1"/>
</dbReference>
<dbReference type="GO" id="GO:0016829">
    <property type="term" value="F:lyase activity"/>
    <property type="evidence" value="ECO:0007669"/>
    <property type="project" value="UniProtKB-KW"/>
</dbReference>
<dbReference type="RefSeq" id="WP_154769780.1">
    <property type="nucleotide sequence ID" value="NZ_WLYK01000007.1"/>
</dbReference>
<name>A0A7K1FNU8_9ACTN</name>
<dbReference type="InterPro" id="IPR040442">
    <property type="entry name" value="Pyrv_kinase-like_dom_sf"/>
</dbReference>
<sequence length="289" mass="29602">MSAAAASEPLSYLYVPGDAPARFAGALTKGADALVLDLEDGVAPAAKEAAVAAVAAFLQQPGGIGEPQIWVRIDPSRIGTDLPLLVHPRLAGLFVPKPEDPRDLLELDVRLSGLESAAGLAEGTVGLVPLIESAAGLLAVAAIARCPRVRRLGMGEADLRAQLRLLPGPDEIELLPARSAVVVAAAAAGLPAPIGSTSTDFRDLDRLAVTTARLRALGFGARTAIHPAQLPVLRATFTPDEAAIAAARALVDEFRRADADGRGAVVGADGTMIDLAVVRAAQTLLGPGR</sequence>
<dbReference type="Pfam" id="PF03328">
    <property type="entry name" value="HpcH_HpaI"/>
    <property type="match status" value="1"/>
</dbReference>
<evidence type="ECO:0000256" key="1">
    <source>
        <dbReference type="ARBA" id="ARBA00001946"/>
    </source>
</evidence>
<gene>
    <name evidence="7" type="ORF">GIS00_17640</name>
</gene>
<dbReference type="GO" id="GO:0006107">
    <property type="term" value="P:oxaloacetate metabolic process"/>
    <property type="evidence" value="ECO:0007669"/>
    <property type="project" value="TreeGrafter"/>
</dbReference>
<evidence type="ECO:0000256" key="5">
    <source>
        <dbReference type="PIRSR" id="PIRSR015582-2"/>
    </source>
</evidence>
<dbReference type="Proteomes" id="UP000460221">
    <property type="component" value="Unassembled WGS sequence"/>
</dbReference>
<protein>
    <submittedName>
        <fullName evidence="7">CoA ester lyase</fullName>
    </submittedName>
</protein>